<dbReference type="EMBL" id="NVUL01000021">
    <property type="protein sequence ID" value="PCI79143.1"/>
    <property type="molecule type" value="Genomic_DNA"/>
</dbReference>
<name>A0A2A4X951_9GAMM</name>
<feature type="non-terminal residue" evidence="1">
    <location>
        <position position="1"/>
    </location>
</feature>
<reference evidence="2" key="1">
    <citation type="submission" date="2017-08" db="EMBL/GenBank/DDBJ databases">
        <title>A dynamic microbial community with high functional redundancy inhabits the cold, oxic subseafloor aquifer.</title>
        <authorList>
            <person name="Tully B.J."/>
            <person name="Wheat C.G."/>
            <person name="Glazer B.T."/>
            <person name="Huber J.A."/>
        </authorList>
    </citation>
    <scope>NUCLEOTIDE SEQUENCE [LARGE SCALE GENOMIC DNA]</scope>
</reference>
<sequence>NRLYVMGHGRIVYEGTPASLLQADDVRSEWLEV</sequence>
<proteinExistence type="predicted"/>
<protein>
    <submittedName>
        <fullName evidence="1">ABC transporter ATP-binding protein</fullName>
    </submittedName>
</protein>
<dbReference type="GO" id="GO:0005524">
    <property type="term" value="F:ATP binding"/>
    <property type="evidence" value="ECO:0007669"/>
    <property type="project" value="UniProtKB-KW"/>
</dbReference>
<keyword evidence="1" id="KW-0547">Nucleotide-binding</keyword>
<accession>A0A2A4X951</accession>
<organism evidence="1 2">
    <name type="scientific">SAR86 cluster bacterium</name>
    <dbReference type="NCBI Taxonomy" id="2030880"/>
    <lineage>
        <taxon>Bacteria</taxon>
        <taxon>Pseudomonadati</taxon>
        <taxon>Pseudomonadota</taxon>
        <taxon>Gammaproteobacteria</taxon>
        <taxon>SAR86 cluster</taxon>
    </lineage>
</organism>
<comment type="caution">
    <text evidence="1">The sequence shown here is derived from an EMBL/GenBank/DDBJ whole genome shotgun (WGS) entry which is preliminary data.</text>
</comment>
<gene>
    <name evidence="1" type="ORF">COB20_05510</name>
</gene>
<dbReference type="Proteomes" id="UP000218767">
    <property type="component" value="Unassembled WGS sequence"/>
</dbReference>
<keyword evidence="1" id="KW-0067">ATP-binding</keyword>
<dbReference type="AlphaFoldDB" id="A0A2A4X951"/>
<evidence type="ECO:0000313" key="1">
    <source>
        <dbReference type="EMBL" id="PCI79143.1"/>
    </source>
</evidence>
<evidence type="ECO:0000313" key="2">
    <source>
        <dbReference type="Proteomes" id="UP000218767"/>
    </source>
</evidence>